<proteinExistence type="predicted"/>
<feature type="domain" description="RNase H type-1" evidence="2">
    <location>
        <begin position="242"/>
        <end position="311"/>
    </location>
</feature>
<keyword evidence="1" id="KW-0472">Membrane</keyword>
<dbReference type="Gene3D" id="3.30.420.10">
    <property type="entry name" value="Ribonuclease H-like superfamily/Ribonuclease H"/>
    <property type="match status" value="1"/>
</dbReference>
<protein>
    <recommendedName>
        <fullName evidence="2">RNase H type-1 domain-containing protein</fullName>
    </recommendedName>
</protein>
<comment type="caution">
    <text evidence="3">The sequence shown here is derived from an EMBL/GenBank/DDBJ whole genome shotgun (WGS) entry which is preliminary data.</text>
</comment>
<accession>A0AAI9T8X4</accession>
<feature type="transmembrane region" description="Helical" evidence="1">
    <location>
        <begin position="209"/>
        <end position="230"/>
    </location>
</feature>
<dbReference type="AlphaFoldDB" id="A0AAI9T8X4"/>
<reference evidence="3" key="2">
    <citation type="journal article" date="2016" name="Fungal Biol.">
        <title>Ochratoxin A production by Penicillium thymicola.</title>
        <authorList>
            <person name="Nguyen H.D.T."/>
            <person name="McMullin D.R."/>
            <person name="Ponomareva E."/>
            <person name="Riley R."/>
            <person name="Pomraning K.R."/>
            <person name="Baker S.E."/>
            <person name="Seifert K.A."/>
        </authorList>
    </citation>
    <scope>NUCLEOTIDE SEQUENCE</scope>
    <source>
        <strain evidence="3">DAOM 180753</strain>
    </source>
</reference>
<dbReference type="InterPro" id="IPR002156">
    <property type="entry name" value="RNaseH_domain"/>
</dbReference>
<dbReference type="GO" id="GO:0003676">
    <property type="term" value="F:nucleic acid binding"/>
    <property type="evidence" value="ECO:0007669"/>
    <property type="project" value="InterPro"/>
</dbReference>
<evidence type="ECO:0000313" key="4">
    <source>
        <dbReference type="Proteomes" id="UP001227192"/>
    </source>
</evidence>
<organism evidence="3 4">
    <name type="scientific">Penicillium thymicola</name>
    <dbReference type="NCBI Taxonomy" id="293382"/>
    <lineage>
        <taxon>Eukaryota</taxon>
        <taxon>Fungi</taxon>
        <taxon>Dikarya</taxon>
        <taxon>Ascomycota</taxon>
        <taxon>Pezizomycotina</taxon>
        <taxon>Eurotiomycetes</taxon>
        <taxon>Eurotiomycetidae</taxon>
        <taxon>Eurotiales</taxon>
        <taxon>Aspergillaceae</taxon>
        <taxon>Penicillium</taxon>
    </lineage>
</organism>
<sequence length="361" mass="40096">MKPREAWGCIPVLQVGSEELTENKDKAQAFLEALCPAMSTPDPSPPAASETEFPWHPITELEIGRSLKTAKGTTAPGEDNLPMLIWKKTWGHLKSFIVSIFTACVELGHRFPLAEVLKTMDVNRLNELETIDPHPLPPWRPDAFAKIELEHDRETARERADSARNTSDIVVYSEVSGREGHLGAAIAAPNDNDEVTESQQVHVRSMERWSVHVAVLIGIFYAVSVVFRLAHQRSIVENHMHATATILCDSRSALEATQNVRNRSGQRIILAILQAATEVQAGHISLRLQWMPGHCGNVGNEAADRLAKAAAQWEQGWKSSTKGAHLRKVDGALPARYTRKLYGNLPRNRAYLPTQLRTSHS</sequence>
<evidence type="ECO:0000259" key="2">
    <source>
        <dbReference type="Pfam" id="PF00075"/>
    </source>
</evidence>
<name>A0AAI9T8X4_PENTH</name>
<keyword evidence="1" id="KW-1133">Transmembrane helix</keyword>
<dbReference type="InterPro" id="IPR012337">
    <property type="entry name" value="RNaseH-like_sf"/>
</dbReference>
<keyword evidence="1" id="KW-0812">Transmembrane</keyword>
<dbReference type="InterPro" id="IPR036397">
    <property type="entry name" value="RNaseH_sf"/>
</dbReference>
<dbReference type="Proteomes" id="UP001227192">
    <property type="component" value="Unassembled WGS sequence"/>
</dbReference>
<evidence type="ECO:0000313" key="3">
    <source>
        <dbReference type="EMBL" id="KAJ9482792.1"/>
    </source>
</evidence>
<dbReference type="Pfam" id="PF00075">
    <property type="entry name" value="RNase_H"/>
    <property type="match status" value="1"/>
</dbReference>
<dbReference type="CDD" id="cd09276">
    <property type="entry name" value="Rnase_HI_RT_non_LTR"/>
    <property type="match status" value="1"/>
</dbReference>
<dbReference type="SUPFAM" id="SSF53098">
    <property type="entry name" value="Ribonuclease H-like"/>
    <property type="match status" value="1"/>
</dbReference>
<evidence type="ECO:0000256" key="1">
    <source>
        <dbReference type="SAM" id="Phobius"/>
    </source>
</evidence>
<gene>
    <name evidence="3" type="ORF">VN97_g10631</name>
</gene>
<dbReference type="EMBL" id="LACB01000508">
    <property type="protein sequence ID" value="KAJ9482792.1"/>
    <property type="molecule type" value="Genomic_DNA"/>
</dbReference>
<reference evidence="3" key="1">
    <citation type="submission" date="2015-06" db="EMBL/GenBank/DDBJ databases">
        <authorList>
            <person name="Nguyen H."/>
        </authorList>
    </citation>
    <scope>NUCLEOTIDE SEQUENCE</scope>
    <source>
        <strain evidence="3">DAOM 180753</strain>
    </source>
</reference>
<keyword evidence="4" id="KW-1185">Reference proteome</keyword>
<dbReference type="GO" id="GO:0004523">
    <property type="term" value="F:RNA-DNA hybrid ribonuclease activity"/>
    <property type="evidence" value="ECO:0007669"/>
    <property type="project" value="InterPro"/>
</dbReference>